<organism evidence="2 3">
    <name type="scientific">Streptomyces roseolus</name>
    <dbReference type="NCBI Taxonomy" id="67358"/>
    <lineage>
        <taxon>Bacteria</taxon>
        <taxon>Bacillati</taxon>
        <taxon>Actinomycetota</taxon>
        <taxon>Actinomycetes</taxon>
        <taxon>Kitasatosporales</taxon>
        <taxon>Streptomycetaceae</taxon>
        <taxon>Streptomyces</taxon>
    </lineage>
</organism>
<evidence type="ECO:0000256" key="1">
    <source>
        <dbReference type="SAM" id="Phobius"/>
    </source>
</evidence>
<evidence type="ECO:0008006" key="4">
    <source>
        <dbReference type="Google" id="ProtNLM"/>
    </source>
</evidence>
<protein>
    <recommendedName>
        <fullName evidence="4">Lipoprotein</fullName>
    </recommendedName>
</protein>
<dbReference type="RefSeq" id="WP_319009480.1">
    <property type="nucleotide sequence ID" value="NZ_JAWJZF010000350.1"/>
</dbReference>
<keyword evidence="1" id="KW-0472">Membrane</keyword>
<proteinExistence type="predicted"/>
<dbReference type="EMBL" id="JAWJZF010000350">
    <property type="protein sequence ID" value="MDX2293035.1"/>
    <property type="molecule type" value="Genomic_DNA"/>
</dbReference>
<evidence type="ECO:0000313" key="3">
    <source>
        <dbReference type="Proteomes" id="UP001278571"/>
    </source>
</evidence>
<sequence>MGDEKRPYRRWVWVLALIGTVCAVPLGLLAWGAYSFGEAGREQPVDCGKAMEFARAALPETARDARCTGRHWQDTIVEVDFRMPVTEVGGWLGTTYPQGAPPHSCEADLCRDVAFDQQLYVDVTVVYEDGGTALVHLRAFDT</sequence>
<accession>A0ABU4K6L6</accession>
<gene>
    <name evidence="2" type="ORF">R2363_12735</name>
</gene>
<keyword evidence="1" id="KW-0812">Transmembrane</keyword>
<comment type="caution">
    <text evidence="2">The sequence shown here is derived from an EMBL/GenBank/DDBJ whole genome shotgun (WGS) entry which is preliminary data.</text>
</comment>
<dbReference type="Proteomes" id="UP001278571">
    <property type="component" value="Unassembled WGS sequence"/>
</dbReference>
<keyword evidence="1" id="KW-1133">Transmembrane helix</keyword>
<evidence type="ECO:0000313" key="2">
    <source>
        <dbReference type="EMBL" id="MDX2293035.1"/>
    </source>
</evidence>
<feature type="transmembrane region" description="Helical" evidence="1">
    <location>
        <begin position="12"/>
        <end position="34"/>
    </location>
</feature>
<keyword evidence="3" id="KW-1185">Reference proteome</keyword>
<reference evidence="2 3" key="1">
    <citation type="submission" date="2023-10" db="EMBL/GenBank/DDBJ databases">
        <authorList>
            <person name="Wang X.X."/>
        </authorList>
    </citation>
    <scope>NUCLEOTIDE SEQUENCE [LARGE SCALE GENOMIC DNA]</scope>
    <source>
        <strain evidence="2 3">NBRC 12816</strain>
    </source>
</reference>
<name>A0ABU4K6L6_9ACTN</name>